<evidence type="ECO:0000313" key="2">
    <source>
        <dbReference type="Proteomes" id="UP001172687"/>
    </source>
</evidence>
<evidence type="ECO:0008006" key="3">
    <source>
        <dbReference type="Google" id="ProtNLM"/>
    </source>
</evidence>
<dbReference type="RefSeq" id="WP_301161340.1">
    <property type="nucleotide sequence ID" value="NZ_JAUHTC010000024.1"/>
</dbReference>
<gene>
    <name evidence="1" type="ORF">QYF68_05425</name>
</gene>
<organism evidence="1 2">
    <name type="scientific">Mycolicibacterium austroafricanum</name>
    <name type="common">Mycobacterium austroafricanum</name>
    <dbReference type="NCBI Taxonomy" id="39687"/>
    <lineage>
        <taxon>Bacteria</taxon>
        <taxon>Bacillati</taxon>
        <taxon>Actinomycetota</taxon>
        <taxon>Actinomycetes</taxon>
        <taxon>Mycobacteriales</taxon>
        <taxon>Mycobacteriaceae</taxon>
        <taxon>Mycolicibacterium</taxon>
    </lineage>
</organism>
<reference evidence="1" key="1">
    <citation type="submission" date="2023-07" db="EMBL/GenBank/DDBJ databases">
        <title>Degradation of tert-butanol by M. austroafricanum TBA100.</title>
        <authorList>
            <person name="Helbich S."/>
            <person name="Vainshtein Y."/>
        </authorList>
    </citation>
    <scope>NUCLEOTIDE SEQUENCE</scope>
    <source>
        <strain evidence="1">TBA100</strain>
    </source>
</reference>
<evidence type="ECO:0000313" key="1">
    <source>
        <dbReference type="EMBL" id="MDN4517263.1"/>
    </source>
</evidence>
<dbReference type="EMBL" id="JAUHTC010000024">
    <property type="protein sequence ID" value="MDN4517263.1"/>
    <property type="molecule type" value="Genomic_DNA"/>
</dbReference>
<proteinExistence type="predicted"/>
<keyword evidence="2" id="KW-1185">Reference proteome</keyword>
<dbReference type="Proteomes" id="UP001172687">
    <property type="component" value="Unassembled WGS sequence"/>
</dbReference>
<name>A0ABT8H931_MYCAO</name>
<accession>A0ABT8H931</accession>
<comment type="caution">
    <text evidence="1">The sequence shown here is derived from an EMBL/GenBank/DDBJ whole genome shotgun (WGS) entry which is preliminary data.</text>
</comment>
<protein>
    <recommendedName>
        <fullName evidence="3">ESX secretion-associated protein EspG</fullName>
    </recommendedName>
</protein>
<sequence length="249" mass="27855">MSLAVPPLNVLLHEIDDSRIRDMQEVPARYEANALERVQALTDRIWFKYKSADFRATVTRLREFEVAQAVLEHPMLGRWWIGAFGYRQQDSAQKDFYKTLEAEVVRRGKELGKSSSSDHLLPNSWDDRRLEAELSVVVERMIRRTVIETIAQSVRTGDLARATVEGHIVGASVSTPDHDEAYLVLGAGGRYDQAVITVILNSVPGLSADDWMYEPAATLGIDEASGEVVFSALLPAEAQAEIMRVANDW</sequence>